<dbReference type="GeneID" id="93646814"/>
<gene>
    <name evidence="1" type="ORF">NEDG_00464</name>
</gene>
<keyword evidence="2" id="KW-1185">Reference proteome</keyword>
<dbReference type="RefSeq" id="XP_067545590.1">
    <property type="nucleotide sequence ID" value="XM_067687882.1"/>
</dbReference>
<sequence length="191" mass="20705">MPGTSAPPDLDLRRSFLSLVDLQYFDAPITARGKYPTFLKDVKEQPPKDPFRAAEDLFQKGAACLATNRPLAHRLWLESVVATLGGLNSGKRSTHSINSINSINKALGVAERAALEGDTPPRAKALFAVVALSLKVHLCIVQNSPIKDISPLIDSSFTSQQPIIPIAHLAGYIQYRLNGIYYNKQVAGAAL</sequence>
<protein>
    <submittedName>
        <fullName evidence="1">Uncharacterized protein</fullName>
    </submittedName>
</protein>
<dbReference type="EMBL" id="LTDL01000014">
    <property type="protein sequence ID" value="OAG31989.1"/>
    <property type="molecule type" value="Genomic_DNA"/>
</dbReference>
<organism evidence="1 2">
    <name type="scientific">Nematocida displodere</name>
    <dbReference type="NCBI Taxonomy" id="1805483"/>
    <lineage>
        <taxon>Eukaryota</taxon>
        <taxon>Fungi</taxon>
        <taxon>Fungi incertae sedis</taxon>
        <taxon>Microsporidia</taxon>
        <taxon>Nematocida</taxon>
    </lineage>
</organism>
<dbReference type="AlphaFoldDB" id="A0A177ELX9"/>
<proteinExistence type="predicted"/>
<name>A0A177ELX9_9MICR</name>
<dbReference type="VEuPathDB" id="MicrosporidiaDB:NEDG_00464"/>
<comment type="caution">
    <text evidence="1">The sequence shown here is derived from an EMBL/GenBank/DDBJ whole genome shotgun (WGS) entry which is preliminary data.</text>
</comment>
<evidence type="ECO:0000313" key="2">
    <source>
        <dbReference type="Proteomes" id="UP000185944"/>
    </source>
</evidence>
<reference evidence="1 2" key="1">
    <citation type="submission" date="2016-02" db="EMBL/GenBank/DDBJ databases">
        <title>Discovery of a natural microsporidian pathogen with a broad tissue tropism in Caenorhabditis elegans.</title>
        <authorList>
            <person name="Luallen R.J."/>
            <person name="Reinke A.W."/>
            <person name="Tong L."/>
            <person name="Botts M.R."/>
            <person name="Felix M.-A."/>
            <person name="Troemel E.R."/>
        </authorList>
    </citation>
    <scope>NUCLEOTIDE SEQUENCE [LARGE SCALE GENOMIC DNA]</scope>
    <source>
        <strain evidence="1 2">JUm2807</strain>
    </source>
</reference>
<evidence type="ECO:0000313" key="1">
    <source>
        <dbReference type="EMBL" id="OAG31989.1"/>
    </source>
</evidence>
<accession>A0A177ELX9</accession>
<dbReference type="Proteomes" id="UP000185944">
    <property type="component" value="Unassembled WGS sequence"/>
</dbReference>